<dbReference type="PANTHER" id="PTHR15189">
    <property type="entry name" value="BRISC AND BRCA1-A COMPLEX MEMBER 2"/>
    <property type="match status" value="1"/>
</dbReference>
<keyword evidence="11 15" id="KW-0234">DNA repair</keyword>
<keyword evidence="9 15" id="KW-0833">Ubl conjugation pathway</keyword>
<dbReference type="GO" id="GO:0051301">
    <property type="term" value="P:cell division"/>
    <property type="evidence" value="ECO:0007669"/>
    <property type="project" value="UniProtKB-UniRule"/>
</dbReference>
<evidence type="ECO:0000256" key="5">
    <source>
        <dbReference type="ARBA" id="ARBA00022703"/>
    </source>
</evidence>
<comment type="domain">
    <text evidence="15">Contains 2 ubiquitin-conjugating enzyme family-like (UEV-like) regions. These regions lack the critical Cys residues required for ubiquitination but retain the ability to bind ubiquitin.</text>
</comment>
<evidence type="ECO:0000256" key="1">
    <source>
        <dbReference type="ARBA" id="ARBA00004123"/>
    </source>
</evidence>
<dbReference type="GO" id="GO:0031593">
    <property type="term" value="F:polyubiquitin modification-dependent protein binding"/>
    <property type="evidence" value="ECO:0007669"/>
    <property type="project" value="UniProtKB-UniRule"/>
</dbReference>
<keyword evidence="8 15" id="KW-0498">Mitosis</keyword>
<keyword evidence="7 15" id="KW-0227">DNA damage</keyword>
<evidence type="ECO:0000313" key="18">
    <source>
        <dbReference type="Proteomes" id="UP001054945"/>
    </source>
</evidence>
<evidence type="ECO:0000313" key="17">
    <source>
        <dbReference type="EMBL" id="GIY81070.1"/>
    </source>
</evidence>
<keyword evidence="6" id="KW-0677">Repeat</keyword>
<evidence type="ECO:0000256" key="11">
    <source>
        <dbReference type="ARBA" id="ARBA00023204"/>
    </source>
</evidence>
<comment type="similarity">
    <text evidence="14 15">Belongs to the BABAM2 family.</text>
</comment>
<evidence type="ECO:0000256" key="3">
    <source>
        <dbReference type="ARBA" id="ARBA00022490"/>
    </source>
</evidence>
<comment type="function">
    <text evidence="15">May play a role in homeostasis or cellular differentiation in cells of neural, epithelial and germline origins. May also act as a death receptor-associated anti-apoptotic protein, which inhibits the mitochondrial apoptotic pathway.</text>
</comment>
<evidence type="ECO:0000256" key="6">
    <source>
        <dbReference type="ARBA" id="ARBA00022737"/>
    </source>
</evidence>
<dbReference type="EMBL" id="BPLR01016076">
    <property type="protein sequence ID" value="GIY81070.1"/>
    <property type="molecule type" value="Genomic_DNA"/>
</dbReference>
<evidence type="ECO:0000256" key="7">
    <source>
        <dbReference type="ARBA" id="ARBA00022763"/>
    </source>
</evidence>
<evidence type="ECO:0000256" key="16">
    <source>
        <dbReference type="SAM" id="Phobius"/>
    </source>
</evidence>
<dbReference type="InterPro" id="IPR010358">
    <property type="entry name" value="BRE"/>
</dbReference>
<keyword evidence="3 15" id="KW-0963">Cytoplasm</keyword>
<keyword evidence="4 15" id="KW-0132">Cell division</keyword>
<evidence type="ECO:0000256" key="9">
    <source>
        <dbReference type="ARBA" id="ARBA00022786"/>
    </source>
</evidence>
<dbReference type="Pfam" id="PF06113">
    <property type="entry name" value="BRE"/>
    <property type="match status" value="1"/>
</dbReference>
<dbReference type="PANTHER" id="PTHR15189:SF7">
    <property type="entry name" value="BRISC AND BRCA1-A COMPLEX MEMBER 2"/>
    <property type="match status" value="1"/>
</dbReference>
<dbReference type="GO" id="GO:0006325">
    <property type="term" value="P:chromatin organization"/>
    <property type="evidence" value="ECO:0007669"/>
    <property type="project" value="UniProtKB-UniRule"/>
</dbReference>
<comment type="caution">
    <text evidence="17">The sequence shown here is derived from an EMBL/GenBank/DDBJ whole genome shotgun (WGS) entry which is preliminary data.</text>
</comment>
<keyword evidence="12 15" id="KW-0539">Nucleus</keyword>
<proteinExistence type="inferred from homology"/>
<evidence type="ECO:0000256" key="14">
    <source>
        <dbReference type="ARBA" id="ARBA00025766"/>
    </source>
</evidence>
<dbReference type="GO" id="GO:0070531">
    <property type="term" value="C:BRCA1-A complex"/>
    <property type="evidence" value="ECO:0007669"/>
    <property type="project" value="UniProtKB-UniRule"/>
</dbReference>
<evidence type="ECO:0000256" key="10">
    <source>
        <dbReference type="ARBA" id="ARBA00022853"/>
    </source>
</evidence>
<dbReference type="GO" id="GO:0005737">
    <property type="term" value="C:cytoplasm"/>
    <property type="evidence" value="ECO:0007669"/>
    <property type="project" value="UniProtKB-SubCell"/>
</dbReference>
<keyword evidence="18" id="KW-1185">Reference proteome</keyword>
<dbReference type="GO" id="GO:0070552">
    <property type="term" value="C:BRISC complex"/>
    <property type="evidence" value="ECO:0007669"/>
    <property type="project" value="UniProtKB-UniRule"/>
</dbReference>
<comment type="subcellular location">
    <subcellularLocation>
        <location evidence="15">Cytoplasm</location>
    </subcellularLocation>
    <subcellularLocation>
        <location evidence="1 15">Nucleus</location>
    </subcellularLocation>
    <text evidence="15">Localizes at sites of DNA damage at double-strand breaks (DSBs).</text>
</comment>
<keyword evidence="5 15" id="KW-0053">Apoptosis</keyword>
<dbReference type="GO" id="GO:0007095">
    <property type="term" value="P:mitotic G2 DNA damage checkpoint signaling"/>
    <property type="evidence" value="ECO:0007669"/>
    <property type="project" value="UniProtKB-UniRule"/>
</dbReference>
<keyword evidence="16" id="KW-0812">Transmembrane</keyword>
<accession>A0AAV4WE94</accession>
<protein>
    <recommendedName>
        <fullName evidence="2 15">BRISC and BRCA1-A complex member 2</fullName>
    </recommendedName>
</protein>
<evidence type="ECO:0000256" key="12">
    <source>
        <dbReference type="ARBA" id="ARBA00023242"/>
    </source>
</evidence>
<keyword evidence="13 15" id="KW-0131">Cell cycle</keyword>
<feature type="transmembrane region" description="Helical" evidence="16">
    <location>
        <begin position="12"/>
        <end position="33"/>
    </location>
</feature>
<evidence type="ECO:0000256" key="13">
    <source>
        <dbReference type="ARBA" id="ARBA00023306"/>
    </source>
</evidence>
<dbReference type="GO" id="GO:0006915">
    <property type="term" value="P:apoptotic process"/>
    <property type="evidence" value="ECO:0007669"/>
    <property type="project" value="UniProtKB-UniRule"/>
</dbReference>
<keyword evidence="16" id="KW-0472">Membrane</keyword>
<evidence type="ECO:0000256" key="15">
    <source>
        <dbReference type="RuleBase" id="RU368019"/>
    </source>
</evidence>
<dbReference type="GO" id="GO:0010212">
    <property type="term" value="P:response to ionizing radiation"/>
    <property type="evidence" value="ECO:0007669"/>
    <property type="project" value="UniProtKB-UniRule"/>
</dbReference>
<evidence type="ECO:0000256" key="4">
    <source>
        <dbReference type="ARBA" id="ARBA00022618"/>
    </source>
</evidence>
<dbReference type="Proteomes" id="UP001054945">
    <property type="component" value="Unassembled WGS sequence"/>
</dbReference>
<sequence>MEEDEEAENAELDITVLLLMFELIFSSLMKMILKIFIPPDPDRAVLFLIRLHVDFRDLLPDFYKEESDPKDFPLLLVSFPDRESSLQNELRARAEMVAPRYDSRKKLYVVNLLNHFGKNTIEYDVICYTSIVLLLKEDDFHYLVEINLPDEFPVEAPVISFRSVYQTFMGDPIGVSINTYPYSHTWPIDRVINEAVKFIDEYSPLFKQDTAPYICKESIYERA</sequence>
<gene>
    <name evidence="17" type="ORF">CEXT_11311</name>
</gene>
<dbReference type="AlphaFoldDB" id="A0AAV4WE94"/>
<keyword evidence="10 15" id="KW-0156">Chromatin regulator</keyword>
<evidence type="ECO:0000256" key="2">
    <source>
        <dbReference type="ARBA" id="ARBA00019438"/>
    </source>
</evidence>
<name>A0AAV4WE94_CAEEX</name>
<keyword evidence="16" id="KW-1133">Transmembrane helix</keyword>
<dbReference type="GO" id="GO:0006302">
    <property type="term" value="P:double-strand break repair"/>
    <property type="evidence" value="ECO:0007669"/>
    <property type="project" value="UniProtKB-UniRule"/>
</dbReference>
<reference evidence="17 18" key="1">
    <citation type="submission" date="2021-06" db="EMBL/GenBank/DDBJ databases">
        <title>Caerostris extrusa draft genome.</title>
        <authorList>
            <person name="Kono N."/>
            <person name="Arakawa K."/>
        </authorList>
    </citation>
    <scope>NUCLEOTIDE SEQUENCE [LARGE SCALE GENOMIC DNA]</scope>
</reference>
<dbReference type="GO" id="GO:0045739">
    <property type="term" value="P:positive regulation of DNA repair"/>
    <property type="evidence" value="ECO:0007669"/>
    <property type="project" value="UniProtKB-UniRule"/>
</dbReference>
<evidence type="ECO:0000256" key="8">
    <source>
        <dbReference type="ARBA" id="ARBA00022776"/>
    </source>
</evidence>
<comment type="subunit">
    <text evidence="15">Component of the ARISC complex. Component of the BRCA1-A complex. Component of the BRISC complex. Binds polyubiquitin.</text>
</comment>
<organism evidence="17 18">
    <name type="scientific">Caerostris extrusa</name>
    <name type="common">Bark spider</name>
    <name type="synonym">Caerostris bankana</name>
    <dbReference type="NCBI Taxonomy" id="172846"/>
    <lineage>
        <taxon>Eukaryota</taxon>
        <taxon>Metazoa</taxon>
        <taxon>Ecdysozoa</taxon>
        <taxon>Arthropoda</taxon>
        <taxon>Chelicerata</taxon>
        <taxon>Arachnida</taxon>
        <taxon>Araneae</taxon>
        <taxon>Araneomorphae</taxon>
        <taxon>Entelegynae</taxon>
        <taxon>Araneoidea</taxon>
        <taxon>Araneidae</taxon>
        <taxon>Caerostris</taxon>
    </lineage>
</organism>